<dbReference type="PANTHER" id="PTHR13152">
    <property type="entry name" value="TFIIH, POLYPEPTIDE 4"/>
    <property type="match status" value="1"/>
</dbReference>
<dbReference type="PANTHER" id="PTHR13152:SF0">
    <property type="entry name" value="GENERAL TRANSCRIPTION FACTOR IIH SUBUNIT 4"/>
    <property type="match status" value="1"/>
</dbReference>
<keyword evidence="7 8" id="KW-0539">Nucleus</keyword>
<evidence type="ECO:0000313" key="11">
    <source>
        <dbReference type="Proteomes" id="UP001497512"/>
    </source>
</evidence>
<dbReference type="Pfam" id="PF18307">
    <property type="entry name" value="Tfb2_C"/>
    <property type="match status" value="1"/>
</dbReference>
<evidence type="ECO:0000256" key="3">
    <source>
        <dbReference type="ARBA" id="ARBA00022763"/>
    </source>
</evidence>
<evidence type="ECO:0000256" key="4">
    <source>
        <dbReference type="ARBA" id="ARBA00023015"/>
    </source>
</evidence>
<organism evidence="10 11">
    <name type="scientific">Sphagnum troendelagicum</name>
    <dbReference type="NCBI Taxonomy" id="128251"/>
    <lineage>
        <taxon>Eukaryota</taxon>
        <taxon>Viridiplantae</taxon>
        <taxon>Streptophyta</taxon>
        <taxon>Embryophyta</taxon>
        <taxon>Bryophyta</taxon>
        <taxon>Sphagnophytina</taxon>
        <taxon>Sphagnopsida</taxon>
        <taxon>Sphagnales</taxon>
        <taxon>Sphagnaceae</taxon>
        <taxon>Sphagnum</taxon>
    </lineage>
</organism>
<dbReference type="Gene3D" id="3.30.70.2610">
    <property type="match status" value="1"/>
</dbReference>
<comment type="function">
    <text evidence="8">Component of the general transcription and DNA repair factor IIH (TFIIH) core complex which is involved in general and transcription-coupled nucleotide excision repair (NER) of damaged DNA.</text>
</comment>
<protein>
    <recommendedName>
        <fullName evidence="8">RNA polymerase II transcription factor B subunit 2</fullName>
    </recommendedName>
</protein>
<comment type="similarity">
    <text evidence="2 8">Belongs to the TFB2 family.</text>
</comment>
<keyword evidence="11" id="KW-1185">Reference proteome</keyword>
<name>A0ABP0TGW0_9BRYO</name>
<accession>A0ABP0TGW0</accession>
<dbReference type="EMBL" id="OZ019903">
    <property type="protein sequence ID" value="CAK9196351.1"/>
    <property type="molecule type" value="Genomic_DNA"/>
</dbReference>
<dbReference type="InterPro" id="IPR040662">
    <property type="entry name" value="Tfb2_C"/>
</dbReference>
<comment type="subcellular location">
    <subcellularLocation>
        <location evidence="1 8">Nucleus</location>
    </subcellularLocation>
</comment>
<keyword evidence="3 8" id="KW-0227">DNA damage</keyword>
<evidence type="ECO:0000256" key="8">
    <source>
        <dbReference type="RuleBase" id="RU364024"/>
    </source>
</evidence>
<evidence type="ECO:0000259" key="9">
    <source>
        <dbReference type="Pfam" id="PF18307"/>
    </source>
</evidence>
<evidence type="ECO:0000313" key="10">
    <source>
        <dbReference type="EMBL" id="CAK9196351.1"/>
    </source>
</evidence>
<keyword evidence="6 8" id="KW-0234">DNA repair</keyword>
<dbReference type="NCBIfam" id="TIGR00625">
    <property type="entry name" value="tfb2"/>
    <property type="match status" value="1"/>
</dbReference>
<reference evidence="10" key="1">
    <citation type="submission" date="2024-02" db="EMBL/GenBank/DDBJ databases">
        <authorList>
            <consortium name="ELIXIR-Norway"/>
            <consortium name="Elixir Norway"/>
        </authorList>
    </citation>
    <scope>NUCLEOTIDE SEQUENCE</scope>
</reference>
<dbReference type="InterPro" id="IPR004598">
    <property type="entry name" value="TFIIH_p52/Tfb2"/>
</dbReference>
<evidence type="ECO:0000256" key="7">
    <source>
        <dbReference type="ARBA" id="ARBA00023242"/>
    </source>
</evidence>
<keyword evidence="4 8" id="KW-0805">Transcription regulation</keyword>
<evidence type="ECO:0000256" key="2">
    <source>
        <dbReference type="ARBA" id="ARBA00007132"/>
    </source>
</evidence>
<gene>
    <name evidence="10" type="ORF">CSSPTR1EN2_LOCUS3430</name>
</gene>
<feature type="domain" description="Transcription factor Tfb2 C-terminal" evidence="9">
    <location>
        <begin position="389"/>
        <end position="456"/>
    </location>
</feature>
<keyword evidence="5 8" id="KW-0804">Transcription</keyword>
<proteinExistence type="inferred from homology"/>
<dbReference type="Proteomes" id="UP001497512">
    <property type="component" value="Chromosome 11"/>
</dbReference>
<evidence type="ECO:0000256" key="5">
    <source>
        <dbReference type="ARBA" id="ARBA00023163"/>
    </source>
</evidence>
<sequence length="466" mass="52338">MPRVRVISRNFMEMVAGLPPAKLDLLYKRHWTCQAVLRSLPPLAKLYVMRLLYVEEAVPSKSLQDWALPDAQQKHQVAINRMEKLRVILVERKKEVCYRMNPVMQKQLLQALSISKGPPRDVMPGNVAVRLPTPAELDTYAMKQWESVLLQLVSSASSEAPIVSPNFFVIDMFKLAGLLLSLKPNSAPSITDTGFQFLLMDTNSQLWQLVQVYVSAAEDRGTDSGELIGFLLELGFHTVGEAYSVGALTTPLQKVLEELAALGLVQLQKGMKEQWYIPTRLASNLSASLSESSDMQSSEVLGTQGCIVVETNFRVYAYTASKLQTEILRRFARLEYQLPNLVVGALTKESINTAFSSGISAEQIITYLSKHAHPHVAKRMPVVPETVSDQIRLWESDRNRVELLSAYFYDDFPSTEVYETVLNHARSIGGLLWEDASNRRLVVREELHGDMRLFIRRQSGAAGQRG</sequence>
<evidence type="ECO:0000256" key="6">
    <source>
        <dbReference type="ARBA" id="ARBA00023204"/>
    </source>
</evidence>
<evidence type="ECO:0000256" key="1">
    <source>
        <dbReference type="ARBA" id="ARBA00004123"/>
    </source>
</evidence>
<dbReference type="Pfam" id="PF03849">
    <property type="entry name" value="Tfb2"/>
    <property type="match status" value="1"/>
</dbReference>